<protein>
    <recommendedName>
        <fullName evidence="4">Fe2OG dioxygenase domain-containing protein</fullName>
    </recommendedName>
</protein>
<feature type="region of interest" description="Disordered" evidence="1">
    <location>
        <begin position="51"/>
        <end position="70"/>
    </location>
</feature>
<dbReference type="PANTHER" id="PTHR35169">
    <property type="entry name" value="FE2OG DIOXYGENASE DOMAIN-CONTAINING PROTEIN"/>
    <property type="match status" value="1"/>
</dbReference>
<dbReference type="Gene3D" id="2.60.120.620">
    <property type="entry name" value="q2cbj1_9rhob like domain"/>
    <property type="match status" value="1"/>
</dbReference>
<sequence>MHATLDACIVPDANGAARVDTAHVVVLDNFFSEAERSELLDFITEPGWDHMRGPPPGKWQRSTRDRTDAAPTWGLTGTWLQRLATEKLRARLEVQSRLVALYPDYLIAHMPSQDIQMQQAGAAASEEADEAVEEEAEAEGGDGMEEDDPQPARGQEEDESASKDDGDGDTAPVVSHDGDEEGREVGTRVGGATVDCNQFVANAAVHGDSYSWHVDADPSTLPYPSPWTLEYGQYVNREPGRPLFVSLLLYLNPIWERNWDAETLFLDTPSDCGVVVRPKPYRAVLMDQDVLHRLSAPSASAGGRARYSLVWKLVFVPRRPGQRVSLARREWGRPAAFGSAALLERVVAGLQSGSGRGGRTGAGEAGGPDCGSGRGGGAGLGGVGGDGAGGGGSPEGGGRDACGQQTAQAHQQDGAATRAATGTVDLGGPAGRAPASGPGEMLSPQQQLSQHQHQALEAAATGGPAAGDTAPLKPMSAAAKKRKRRAEVALRKKLKVAAGNGGPGEADEVDAANPEPAAVAASVGPATEDQSAGSAAAGVVSGDSSSSEGQAQRKAGRCASKAEKGARGGTGGSSTAGGADRTLG</sequence>
<evidence type="ECO:0000256" key="1">
    <source>
        <dbReference type="SAM" id="MobiDB-lite"/>
    </source>
</evidence>
<feature type="compositionally biased region" description="Gly residues" evidence="1">
    <location>
        <begin position="352"/>
        <end position="400"/>
    </location>
</feature>
<reference evidence="2" key="1">
    <citation type="journal article" date="2020" name="bioRxiv">
        <title>Comparative genomics of Chlamydomonas.</title>
        <authorList>
            <person name="Craig R.J."/>
            <person name="Hasan A.R."/>
            <person name="Ness R.W."/>
            <person name="Keightley P.D."/>
        </authorList>
    </citation>
    <scope>NUCLEOTIDE SEQUENCE</scope>
    <source>
        <strain evidence="2">SAG 7.73</strain>
    </source>
</reference>
<dbReference type="Proteomes" id="UP000650467">
    <property type="component" value="Unassembled WGS sequence"/>
</dbReference>
<feature type="region of interest" description="Disordered" evidence="1">
    <location>
        <begin position="117"/>
        <end position="189"/>
    </location>
</feature>
<evidence type="ECO:0000313" key="3">
    <source>
        <dbReference type="Proteomes" id="UP000650467"/>
    </source>
</evidence>
<gene>
    <name evidence="2" type="ORF">HXX76_001709</name>
</gene>
<dbReference type="PANTHER" id="PTHR35169:SF1">
    <property type="entry name" value="PROLYL 4-HYDROXYLASE ALPHA SUBUNIT FE(2+) 2OG DIOXYGENASE DOMAIN-CONTAINING PROTEIN"/>
    <property type="match status" value="1"/>
</dbReference>
<feature type="region of interest" description="Disordered" evidence="1">
    <location>
        <begin position="352"/>
        <end position="584"/>
    </location>
</feature>
<proteinExistence type="predicted"/>
<evidence type="ECO:0008006" key="4">
    <source>
        <dbReference type="Google" id="ProtNLM"/>
    </source>
</evidence>
<accession>A0A835TD97</accession>
<feature type="compositionally biased region" description="Low complexity" evidence="1">
    <location>
        <begin position="511"/>
        <end position="521"/>
    </location>
</feature>
<evidence type="ECO:0000313" key="2">
    <source>
        <dbReference type="EMBL" id="KAG2443347.1"/>
    </source>
</evidence>
<feature type="compositionally biased region" description="Basic residues" evidence="1">
    <location>
        <begin position="479"/>
        <end position="495"/>
    </location>
</feature>
<comment type="caution">
    <text evidence="2">The sequence shown here is derived from an EMBL/GenBank/DDBJ whole genome shotgun (WGS) entry which is preliminary data.</text>
</comment>
<keyword evidence="3" id="KW-1185">Reference proteome</keyword>
<dbReference type="EMBL" id="JAEHOC010000003">
    <property type="protein sequence ID" value="KAG2443347.1"/>
    <property type="molecule type" value="Genomic_DNA"/>
</dbReference>
<feature type="compositionally biased region" description="Low complexity" evidence="1">
    <location>
        <begin position="431"/>
        <end position="471"/>
    </location>
</feature>
<name>A0A835TD97_CHLIN</name>
<organism evidence="2 3">
    <name type="scientific">Chlamydomonas incerta</name>
    <dbReference type="NCBI Taxonomy" id="51695"/>
    <lineage>
        <taxon>Eukaryota</taxon>
        <taxon>Viridiplantae</taxon>
        <taxon>Chlorophyta</taxon>
        <taxon>core chlorophytes</taxon>
        <taxon>Chlorophyceae</taxon>
        <taxon>CS clade</taxon>
        <taxon>Chlamydomonadales</taxon>
        <taxon>Chlamydomonadaceae</taxon>
        <taxon>Chlamydomonas</taxon>
    </lineage>
</organism>
<dbReference type="OrthoDB" id="5952526at2759"/>
<feature type="compositionally biased region" description="Acidic residues" evidence="1">
    <location>
        <begin position="126"/>
        <end position="149"/>
    </location>
</feature>
<feature type="compositionally biased region" description="Low complexity" evidence="1">
    <location>
        <begin position="529"/>
        <end position="550"/>
    </location>
</feature>
<dbReference type="AlphaFoldDB" id="A0A835TD97"/>